<dbReference type="Pfam" id="PF00015">
    <property type="entry name" value="MCPsignal"/>
    <property type="match status" value="1"/>
</dbReference>
<dbReference type="PANTHER" id="PTHR32089">
    <property type="entry name" value="METHYL-ACCEPTING CHEMOTAXIS PROTEIN MCPB"/>
    <property type="match status" value="1"/>
</dbReference>
<dbReference type="RefSeq" id="WP_188862854.1">
    <property type="nucleotide sequence ID" value="NZ_BMLT01000018.1"/>
</dbReference>
<dbReference type="PROSITE" id="PS50111">
    <property type="entry name" value="CHEMOTAXIS_TRANSDUC_2"/>
    <property type="match status" value="1"/>
</dbReference>
<name>A0A918DXJ1_9GAMM</name>
<evidence type="ECO:0000313" key="13">
    <source>
        <dbReference type="Proteomes" id="UP000599578"/>
    </source>
</evidence>
<dbReference type="GO" id="GO:0016020">
    <property type="term" value="C:membrane"/>
    <property type="evidence" value="ECO:0007669"/>
    <property type="project" value="UniProtKB-SubCell"/>
</dbReference>
<accession>A0A918DXJ1</accession>
<evidence type="ECO:0000259" key="11">
    <source>
        <dbReference type="PROSITE" id="PS50885"/>
    </source>
</evidence>
<dbReference type="InterPro" id="IPR003660">
    <property type="entry name" value="HAMP_dom"/>
</dbReference>
<keyword evidence="3 9" id="KW-1133">Transmembrane helix</keyword>
<dbReference type="EMBL" id="BMLT01000018">
    <property type="protein sequence ID" value="GGO88659.1"/>
    <property type="molecule type" value="Genomic_DNA"/>
</dbReference>
<keyword evidence="2 9" id="KW-0812">Transmembrane</keyword>
<evidence type="ECO:0000256" key="5">
    <source>
        <dbReference type="ARBA" id="ARBA00023224"/>
    </source>
</evidence>
<evidence type="ECO:0000256" key="6">
    <source>
        <dbReference type="ARBA" id="ARBA00029447"/>
    </source>
</evidence>
<evidence type="ECO:0000259" key="10">
    <source>
        <dbReference type="PROSITE" id="PS50111"/>
    </source>
</evidence>
<dbReference type="SMART" id="SM00283">
    <property type="entry name" value="MA"/>
    <property type="match status" value="1"/>
</dbReference>
<dbReference type="Gene3D" id="1.10.287.950">
    <property type="entry name" value="Methyl-accepting chemotaxis protein"/>
    <property type="match status" value="1"/>
</dbReference>
<dbReference type="GO" id="GO:0007165">
    <property type="term" value="P:signal transduction"/>
    <property type="evidence" value="ECO:0007669"/>
    <property type="project" value="UniProtKB-KW"/>
</dbReference>
<protein>
    <submittedName>
        <fullName evidence="12">Methyl-accepting chemotaxis protein CtpL</fullName>
    </submittedName>
</protein>
<feature type="domain" description="HAMP" evidence="11">
    <location>
        <begin position="326"/>
        <end position="379"/>
    </location>
</feature>
<comment type="similarity">
    <text evidence="6">Belongs to the methyl-accepting chemotaxis (MCP) protein family.</text>
</comment>
<evidence type="ECO:0000256" key="4">
    <source>
        <dbReference type="ARBA" id="ARBA00023136"/>
    </source>
</evidence>
<feature type="transmembrane region" description="Helical" evidence="9">
    <location>
        <begin position="303"/>
        <end position="325"/>
    </location>
</feature>
<dbReference type="PANTHER" id="PTHR32089:SF119">
    <property type="entry name" value="METHYL-ACCEPTING CHEMOTAXIS PROTEIN CTPL"/>
    <property type="match status" value="1"/>
</dbReference>
<dbReference type="PROSITE" id="PS50885">
    <property type="entry name" value="HAMP"/>
    <property type="match status" value="1"/>
</dbReference>
<reference evidence="12 13" key="1">
    <citation type="journal article" date="2014" name="Int. J. Syst. Evol. Microbiol.">
        <title>Complete genome sequence of Corynebacterium casei LMG S-19264T (=DSM 44701T), isolated from a smear-ripened cheese.</title>
        <authorList>
            <consortium name="US DOE Joint Genome Institute (JGI-PGF)"/>
            <person name="Walter F."/>
            <person name="Albersmeier A."/>
            <person name="Kalinowski J."/>
            <person name="Ruckert C."/>
        </authorList>
    </citation>
    <scope>NUCLEOTIDE SEQUENCE [LARGE SCALE GENOMIC DNA]</scope>
    <source>
        <strain evidence="12 13">CGMCC 1.7286</strain>
    </source>
</reference>
<keyword evidence="5 7" id="KW-0807">Transducer</keyword>
<feature type="coiled-coil region" evidence="8">
    <location>
        <begin position="239"/>
        <end position="291"/>
    </location>
</feature>
<feature type="domain" description="Methyl-accepting transducer" evidence="10">
    <location>
        <begin position="384"/>
        <end position="620"/>
    </location>
</feature>
<dbReference type="InterPro" id="IPR004089">
    <property type="entry name" value="MCPsignal_dom"/>
</dbReference>
<keyword evidence="13" id="KW-1185">Reference proteome</keyword>
<comment type="caution">
    <text evidence="12">The sequence shown here is derived from an EMBL/GenBank/DDBJ whole genome shotgun (WGS) entry which is preliminary data.</text>
</comment>
<dbReference type="AlphaFoldDB" id="A0A918DXJ1"/>
<gene>
    <name evidence="12" type="primary">ctpL</name>
    <name evidence="12" type="ORF">GCM10011348_44630</name>
</gene>
<evidence type="ECO:0000256" key="1">
    <source>
        <dbReference type="ARBA" id="ARBA00004141"/>
    </source>
</evidence>
<organism evidence="12 13">
    <name type="scientific">Marinobacterium nitratireducens</name>
    <dbReference type="NCBI Taxonomy" id="518897"/>
    <lineage>
        <taxon>Bacteria</taxon>
        <taxon>Pseudomonadati</taxon>
        <taxon>Pseudomonadota</taxon>
        <taxon>Gammaproteobacteria</taxon>
        <taxon>Oceanospirillales</taxon>
        <taxon>Oceanospirillaceae</taxon>
        <taxon>Marinobacterium</taxon>
    </lineage>
</organism>
<evidence type="ECO:0000256" key="9">
    <source>
        <dbReference type="SAM" id="Phobius"/>
    </source>
</evidence>
<sequence>MKITHLTRATTLALLLIVVLFSAALLWSLQQLDSAFRSSLDYQALKESSRSELLDPMRQYLHSGDATLLQQVEVNLTTLAERTSTARLLDSEIRQRIGDQLATIAEQSMSRLRAAGKLSDPQTLLINNEREMAQELGRLTEYVSDAGNAAAADRERYYRAIADVQQQLHGLSLVRQRQFGQQTGNTDILQQHQRLSLSLKQLRTQPRLGVYREQEAKVDAVAAMLGWAEADAGQQIEAADEILDQLQSLDSRYQRELEQADRLLTEKDHTANRVKQQLDSLQAELSAMDSTLVQQYDRIKGRVYLLIGVCVLLIIIIGTLTGLLLRRLAGYLSASSVYIEKLADGDLSQPLELNSRILEITSLQQTLDKMRGYFQLLINSIRRETGQLDAFGQTMASGAGNLERIVDAQRESSEQSAVQMEQLSSSYQEVAEHASSSSRATLEAQALSDEGARQMELAGASILQLAEEVEAGDRSLRQLQQDAAAIEEILALIQGFAQQTNLLALNAAIEAARAGEAGRGFAVVADEVRSLAASTSGAADRIRHLTAQLGESTSQIACCMERQRELSDRTVEQSQETSGLIQQIRQAMARVRDLSTLIAAATEEQSSVSSQVASTLNENLNRAFESSKEAGHNQRLAGDLGLIGERLGELVAKFR</sequence>
<dbReference type="GO" id="GO:0006935">
    <property type="term" value="P:chemotaxis"/>
    <property type="evidence" value="ECO:0007669"/>
    <property type="project" value="UniProtKB-ARBA"/>
</dbReference>
<proteinExistence type="inferred from homology"/>
<keyword evidence="4 9" id="KW-0472">Membrane</keyword>
<dbReference type="Proteomes" id="UP000599578">
    <property type="component" value="Unassembled WGS sequence"/>
</dbReference>
<evidence type="ECO:0000256" key="7">
    <source>
        <dbReference type="PROSITE-ProRule" id="PRU00284"/>
    </source>
</evidence>
<evidence type="ECO:0000313" key="12">
    <source>
        <dbReference type="EMBL" id="GGO88659.1"/>
    </source>
</evidence>
<comment type="subcellular location">
    <subcellularLocation>
        <location evidence="1">Membrane</location>
        <topology evidence="1">Multi-pass membrane protein</topology>
    </subcellularLocation>
</comment>
<keyword evidence="8" id="KW-0175">Coiled coil</keyword>
<dbReference type="SUPFAM" id="SSF58104">
    <property type="entry name" value="Methyl-accepting chemotaxis protein (MCP) signaling domain"/>
    <property type="match status" value="1"/>
</dbReference>
<evidence type="ECO:0000256" key="3">
    <source>
        <dbReference type="ARBA" id="ARBA00022989"/>
    </source>
</evidence>
<evidence type="ECO:0000256" key="8">
    <source>
        <dbReference type="SAM" id="Coils"/>
    </source>
</evidence>
<evidence type="ECO:0000256" key="2">
    <source>
        <dbReference type="ARBA" id="ARBA00022692"/>
    </source>
</evidence>